<accession>A0A286GPN8</accession>
<gene>
    <name evidence="3" type="ORF">SAMN05421508_106274</name>
</gene>
<feature type="chain" id="PRO_5012448275" evidence="2">
    <location>
        <begin position="24"/>
        <end position="115"/>
    </location>
</feature>
<dbReference type="RefSeq" id="WP_097280026.1">
    <property type="nucleotide sequence ID" value="NZ_OCNJ01000006.1"/>
</dbReference>
<evidence type="ECO:0000313" key="3">
    <source>
        <dbReference type="EMBL" id="SOD97146.1"/>
    </source>
</evidence>
<organism evidence="3 4">
    <name type="scientific">Caenispirillum bisanense</name>
    <dbReference type="NCBI Taxonomy" id="414052"/>
    <lineage>
        <taxon>Bacteria</taxon>
        <taxon>Pseudomonadati</taxon>
        <taxon>Pseudomonadota</taxon>
        <taxon>Alphaproteobacteria</taxon>
        <taxon>Rhodospirillales</taxon>
        <taxon>Novispirillaceae</taxon>
        <taxon>Caenispirillum</taxon>
    </lineage>
</organism>
<keyword evidence="4" id="KW-1185">Reference proteome</keyword>
<dbReference type="AlphaFoldDB" id="A0A286GPN8"/>
<dbReference type="PROSITE" id="PS51257">
    <property type="entry name" value="PROKAR_LIPOPROTEIN"/>
    <property type="match status" value="1"/>
</dbReference>
<name>A0A286GPN8_9PROT</name>
<evidence type="ECO:0000313" key="4">
    <source>
        <dbReference type="Proteomes" id="UP000219621"/>
    </source>
</evidence>
<sequence length="115" mass="11663">MGRLTPTPLVFTLAAGLTLSLSACDTVEQFVGKGAQVLTVSPSGGAGYEGRCVPRGAEPVEITGTATRTFEFEDGVACRILQKGAGALTVELNGPRGTSTVTTDSDGEMAAVSRG</sequence>
<keyword evidence="2" id="KW-0732">Signal</keyword>
<evidence type="ECO:0000256" key="2">
    <source>
        <dbReference type="SAM" id="SignalP"/>
    </source>
</evidence>
<protein>
    <submittedName>
        <fullName evidence="3">Uncharacterized protein</fullName>
    </submittedName>
</protein>
<dbReference type="OrthoDB" id="9906462at2"/>
<reference evidence="3 4" key="1">
    <citation type="submission" date="2017-09" db="EMBL/GenBank/DDBJ databases">
        <authorList>
            <person name="Ehlers B."/>
            <person name="Leendertz F.H."/>
        </authorList>
    </citation>
    <scope>NUCLEOTIDE SEQUENCE [LARGE SCALE GENOMIC DNA]</scope>
    <source>
        <strain evidence="3 4">USBA 140</strain>
    </source>
</reference>
<proteinExistence type="predicted"/>
<feature type="region of interest" description="Disordered" evidence="1">
    <location>
        <begin position="96"/>
        <end position="115"/>
    </location>
</feature>
<dbReference type="EMBL" id="OCNJ01000006">
    <property type="protein sequence ID" value="SOD97146.1"/>
    <property type="molecule type" value="Genomic_DNA"/>
</dbReference>
<feature type="signal peptide" evidence="2">
    <location>
        <begin position="1"/>
        <end position="23"/>
    </location>
</feature>
<dbReference type="Proteomes" id="UP000219621">
    <property type="component" value="Unassembled WGS sequence"/>
</dbReference>
<evidence type="ECO:0000256" key="1">
    <source>
        <dbReference type="SAM" id="MobiDB-lite"/>
    </source>
</evidence>